<evidence type="ECO:0000313" key="1">
    <source>
        <dbReference type="EMBL" id="MYY65765.1"/>
    </source>
</evidence>
<dbReference type="RefSeq" id="WP_161023122.1">
    <property type="nucleotide sequence ID" value="NZ_VSUB01000020.1"/>
</dbReference>
<evidence type="ECO:0000313" key="2">
    <source>
        <dbReference type="Proteomes" id="UP000471678"/>
    </source>
</evidence>
<organism evidence="1 2">
    <name type="scientific">Ligilactobacillus salivarius</name>
    <dbReference type="NCBI Taxonomy" id="1624"/>
    <lineage>
        <taxon>Bacteria</taxon>
        <taxon>Bacillati</taxon>
        <taxon>Bacillota</taxon>
        <taxon>Bacilli</taxon>
        <taxon>Lactobacillales</taxon>
        <taxon>Lactobacillaceae</taxon>
        <taxon>Ligilactobacillus</taxon>
    </lineage>
</organism>
<accession>A0A6N9IUJ2</accession>
<dbReference type="Proteomes" id="UP000471678">
    <property type="component" value="Unassembled WGS sequence"/>
</dbReference>
<protein>
    <submittedName>
        <fullName evidence="1">Uncharacterized protein</fullName>
    </submittedName>
</protein>
<reference evidence="1 2" key="1">
    <citation type="journal article" date="2020" name="Food Funct.">
        <title>Screening of Lactobacillus salivarius strains from the feces of Chinese populations and the evaluation of their effects against intestinal inflammation in mice.</title>
        <authorList>
            <person name="Zhai Q."/>
            <person name="Shen X."/>
            <person name="Cen S."/>
            <person name="Zhang C."/>
            <person name="Tian F."/>
            <person name="Zhao J."/>
            <person name="Zhang H."/>
            <person name="Xue Y."/>
            <person name="Chen W."/>
        </authorList>
    </citation>
    <scope>NUCLEOTIDE SEQUENCE [LARGE SCALE GENOMIC DNA]</scope>
    <source>
        <strain evidence="1 2">FYNDL5_1.scaf</strain>
    </source>
</reference>
<dbReference type="AlphaFoldDB" id="A0A6N9IUJ2"/>
<proteinExistence type="predicted"/>
<name>A0A6N9IUJ2_9LACO</name>
<comment type="caution">
    <text evidence="1">The sequence shown here is derived from an EMBL/GenBank/DDBJ whole genome shotgun (WGS) entry which is preliminary data.</text>
</comment>
<sequence length="144" mass="17054">MTCTAILTEEKIEKIAQSIIDEYDLDHNNAEINVDDDGCQIVVEAPNHATVWVDICLNKLDKENEKQAQVTILNTIADKIKNFDADDEFEELWSYEFGHHNHFRPSQFIEMLLDDEDYFIECSKKMYQRAEELEYEIWELEEDE</sequence>
<gene>
    <name evidence="1" type="ORF">FYL25_10280</name>
</gene>
<dbReference type="EMBL" id="VSUB01000020">
    <property type="protein sequence ID" value="MYY65765.1"/>
    <property type="molecule type" value="Genomic_DNA"/>
</dbReference>